<feature type="non-terminal residue" evidence="1">
    <location>
        <position position="105"/>
    </location>
</feature>
<dbReference type="AlphaFoldDB" id="A0A935N254"/>
<name>A0A935N254_9RHOO</name>
<comment type="caution">
    <text evidence="1">The sequence shown here is derived from an EMBL/GenBank/DDBJ whole genome shotgun (WGS) entry which is preliminary data.</text>
</comment>
<gene>
    <name evidence="1" type="ORF">IPJ38_13745</name>
</gene>
<sequence length="105" mass="10878">MLANLGLSSIFTQAEGVAYISSSANRVKAVLDLAEVLSNYAGPNAAVLAAKAAYNNTLDLAYNYSTTAGNTAMLALNDSVLTTFSLTTAVDTMTGTEGMDNFVAR</sequence>
<dbReference type="EMBL" id="JADJMS010000030">
    <property type="protein sequence ID" value="MBK7416015.1"/>
    <property type="molecule type" value="Genomic_DNA"/>
</dbReference>
<evidence type="ECO:0000313" key="2">
    <source>
        <dbReference type="Proteomes" id="UP000739411"/>
    </source>
</evidence>
<accession>A0A935N254</accession>
<proteinExistence type="predicted"/>
<organism evidence="1 2">
    <name type="scientific">Candidatus Dechloromonas phosphorivorans</name>
    <dbReference type="NCBI Taxonomy" id="2899244"/>
    <lineage>
        <taxon>Bacteria</taxon>
        <taxon>Pseudomonadati</taxon>
        <taxon>Pseudomonadota</taxon>
        <taxon>Betaproteobacteria</taxon>
        <taxon>Rhodocyclales</taxon>
        <taxon>Azonexaceae</taxon>
        <taxon>Dechloromonas</taxon>
    </lineage>
</organism>
<protein>
    <submittedName>
        <fullName evidence="1">Uncharacterized protein</fullName>
    </submittedName>
</protein>
<dbReference type="Proteomes" id="UP000739411">
    <property type="component" value="Unassembled WGS sequence"/>
</dbReference>
<evidence type="ECO:0000313" key="1">
    <source>
        <dbReference type="EMBL" id="MBK7416015.1"/>
    </source>
</evidence>
<reference evidence="1 2" key="1">
    <citation type="submission" date="2020-10" db="EMBL/GenBank/DDBJ databases">
        <title>Connecting structure to function with the recovery of over 1000 high-quality activated sludge metagenome-assembled genomes encoding full-length rRNA genes using long-read sequencing.</title>
        <authorList>
            <person name="Singleton C.M."/>
            <person name="Petriglieri F."/>
            <person name="Kristensen J.M."/>
            <person name="Kirkegaard R.H."/>
            <person name="Michaelsen T.Y."/>
            <person name="Andersen M.H."/>
            <person name="Karst S.M."/>
            <person name="Dueholm M.S."/>
            <person name="Nielsen P.H."/>
            <person name="Albertsen M."/>
        </authorList>
    </citation>
    <scope>NUCLEOTIDE SEQUENCE [LARGE SCALE GENOMIC DNA]</scope>
    <source>
        <strain evidence="1">EsbW_18-Q3-R4-48_BATAC.463</strain>
    </source>
</reference>